<evidence type="ECO:0000256" key="13">
    <source>
        <dbReference type="RuleBase" id="RU363032"/>
    </source>
</evidence>
<evidence type="ECO:0000256" key="2">
    <source>
        <dbReference type="ARBA" id="ARBA00022448"/>
    </source>
</evidence>
<evidence type="ECO:0000256" key="12">
    <source>
        <dbReference type="ARBA" id="ARBA00044774"/>
    </source>
</evidence>
<dbReference type="CDD" id="cd06261">
    <property type="entry name" value="TM_PBP2"/>
    <property type="match status" value="1"/>
</dbReference>
<evidence type="ECO:0000313" key="16">
    <source>
        <dbReference type="Proteomes" id="UP000215694"/>
    </source>
</evidence>
<dbReference type="Gene3D" id="1.10.3720.10">
    <property type="entry name" value="MetI-like"/>
    <property type="match status" value="1"/>
</dbReference>
<evidence type="ECO:0000256" key="11">
    <source>
        <dbReference type="ARBA" id="ARBA00038669"/>
    </source>
</evidence>
<accession>A0A371J4F4</accession>
<feature type="transmembrane region" description="Helical" evidence="13">
    <location>
        <begin position="230"/>
        <end position="252"/>
    </location>
</feature>
<keyword evidence="16" id="KW-1185">Reference proteome</keyword>
<keyword evidence="2 13" id="KW-0813">Transport</keyword>
<dbReference type="AlphaFoldDB" id="A0A371J4F4"/>
<keyword evidence="7" id="KW-0406">Ion transport</keyword>
<dbReference type="InterPro" id="IPR045621">
    <property type="entry name" value="BPD_transp_1_N"/>
</dbReference>
<evidence type="ECO:0000313" key="15">
    <source>
        <dbReference type="EMBL" id="RDY27660.1"/>
    </source>
</evidence>
<keyword evidence="5 13" id="KW-0812">Transmembrane</keyword>
<dbReference type="InterPro" id="IPR000515">
    <property type="entry name" value="MetI-like"/>
</dbReference>
<evidence type="ECO:0000256" key="10">
    <source>
        <dbReference type="ARBA" id="ARBA00024202"/>
    </source>
</evidence>
<dbReference type="GO" id="GO:0015099">
    <property type="term" value="F:nickel cation transmembrane transporter activity"/>
    <property type="evidence" value="ECO:0007669"/>
    <property type="project" value="InterPro"/>
</dbReference>
<dbReference type="EMBL" id="NOJY02000011">
    <property type="protein sequence ID" value="RDY27660.1"/>
    <property type="molecule type" value="Genomic_DNA"/>
</dbReference>
<dbReference type="PROSITE" id="PS50928">
    <property type="entry name" value="ABC_TM1"/>
    <property type="match status" value="1"/>
</dbReference>
<evidence type="ECO:0000256" key="7">
    <source>
        <dbReference type="ARBA" id="ARBA00023065"/>
    </source>
</evidence>
<evidence type="ECO:0000256" key="5">
    <source>
        <dbReference type="ARBA" id="ARBA00022692"/>
    </source>
</evidence>
<feature type="transmembrane region" description="Helical" evidence="13">
    <location>
        <begin position="9"/>
        <end position="30"/>
    </location>
</feature>
<dbReference type="PANTHER" id="PTHR43163:SF6">
    <property type="entry name" value="DIPEPTIDE TRANSPORT SYSTEM PERMEASE PROTEIN DPPB-RELATED"/>
    <property type="match status" value="1"/>
</dbReference>
<evidence type="ECO:0000256" key="6">
    <source>
        <dbReference type="ARBA" id="ARBA00022989"/>
    </source>
</evidence>
<dbReference type="NCBIfam" id="NF045470">
    <property type="entry name" value="Opp2B"/>
    <property type="match status" value="1"/>
</dbReference>
<keyword evidence="6 13" id="KW-1133">Transmembrane helix</keyword>
<feature type="transmembrane region" description="Helical" evidence="13">
    <location>
        <begin position="100"/>
        <end position="125"/>
    </location>
</feature>
<gene>
    <name evidence="15" type="ORF">CHL78_008015</name>
</gene>
<organism evidence="15 16">
    <name type="scientific">Romboutsia weinsteinii</name>
    <dbReference type="NCBI Taxonomy" id="2020949"/>
    <lineage>
        <taxon>Bacteria</taxon>
        <taxon>Bacillati</taxon>
        <taxon>Bacillota</taxon>
        <taxon>Clostridia</taxon>
        <taxon>Peptostreptococcales</taxon>
        <taxon>Peptostreptococcaceae</taxon>
        <taxon>Romboutsia</taxon>
    </lineage>
</organism>
<dbReference type="PANTHER" id="PTHR43163">
    <property type="entry name" value="DIPEPTIDE TRANSPORT SYSTEM PERMEASE PROTEIN DPPB-RELATED"/>
    <property type="match status" value="1"/>
</dbReference>
<evidence type="ECO:0000256" key="8">
    <source>
        <dbReference type="ARBA" id="ARBA00023112"/>
    </source>
</evidence>
<protein>
    <recommendedName>
        <fullName evidence="12">Nickel import system permease protein NikB</fullName>
    </recommendedName>
</protein>
<comment type="caution">
    <text evidence="15">The sequence shown here is derived from an EMBL/GenBank/DDBJ whole genome shotgun (WGS) entry which is preliminary data.</text>
</comment>
<dbReference type="OrthoDB" id="9773221at2"/>
<evidence type="ECO:0000256" key="1">
    <source>
        <dbReference type="ARBA" id="ARBA00004651"/>
    </source>
</evidence>
<dbReference type="Proteomes" id="UP000215694">
    <property type="component" value="Unassembled WGS sequence"/>
</dbReference>
<feature type="transmembrane region" description="Helical" evidence="13">
    <location>
        <begin position="277"/>
        <end position="299"/>
    </location>
</feature>
<keyword evidence="3" id="KW-1003">Cell membrane</keyword>
<comment type="similarity">
    <text evidence="10">Belongs to the binding-protein-dependent transport system permease family. OppBC subfamily.</text>
</comment>
<dbReference type="GO" id="GO:0005886">
    <property type="term" value="C:plasma membrane"/>
    <property type="evidence" value="ECO:0007669"/>
    <property type="project" value="UniProtKB-SubCell"/>
</dbReference>
<feature type="domain" description="ABC transmembrane type-1" evidence="14">
    <location>
        <begin position="98"/>
        <end position="295"/>
    </location>
</feature>
<dbReference type="SUPFAM" id="SSF161098">
    <property type="entry name" value="MetI-like"/>
    <property type="match status" value="1"/>
</dbReference>
<evidence type="ECO:0000256" key="9">
    <source>
        <dbReference type="ARBA" id="ARBA00023136"/>
    </source>
</evidence>
<dbReference type="InterPro" id="IPR050045">
    <property type="entry name" value="Opp2B"/>
</dbReference>
<feature type="transmembrane region" description="Helical" evidence="13">
    <location>
        <begin position="176"/>
        <end position="195"/>
    </location>
</feature>
<dbReference type="Pfam" id="PF00528">
    <property type="entry name" value="BPD_transp_1"/>
    <property type="match status" value="1"/>
</dbReference>
<proteinExistence type="inferred from homology"/>
<comment type="subunit">
    <text evidence="11">The complex is composed of two ATP-binding proteins (NikD and NikE), two transmembrane proteins (NikB and NikC) and a solute-binding protein (NikA).</text>
</comment>
<evidence type="ECO:0000259" key="14">
    <source>
        <dbReference type="PROSITE" id="PS50928"/>
    </source>
</evidence>
<dbReference type="InterPro" id="IPR035906">
    <property type="entry name" value="MetI-like_sf"/>
</dbReference>
<evidence type="ECO:0000256" key="3">
    <source>
        <dbReference type="ARBA" id="ARBA00022475"/>
    </source>
</evidence>
<keyword evidence="8" id="KW-0921">Nickel transport</keyword>
<dbReference type="Pfam" id="PF19300">
    <property type="entry name" value="BPD_transp_1_N"/>
    <property type="match status" value="1"/>
</dbReference>
<evidence type="ECO:0000256" key="4">
    <source>
        <dbReference type="ARBA" id="ARBA00022596"/>
    </source>
</evidence>
<keyword evidence="4" id="KW-0533">Nickel</keyword>
<sequence length="310" mass="34105">MKKYVLKRLITLVPILIGISVVAFLLVRIMPGDAATAYLTTANIPVTEKNIQIAMANLGLDKPIIVQYLDWIKNVIQFNLGTSYISKNLVSQELLSGLKYTMMLAAASLLWIFVISIPLGIYSATHPGKRVDNLSRIFAFIGSSMPAFWLGFLLVQFFSIRLGILPVAGAEKLSNIILPSITLAFGYVPTYSRILRNSLLENMKSPSVTYARARGISERKILFNNVLRNSLIPIITSLGMNFGGMLSGSVIVENVFSWPGLGRVIVGSISQRDYPMIQGYIILMAVIFILSNLLADLACASIDSRIRLEG</sequence>
<name>A0A371J4F4_9FIRM</name>
<dbReference type="RefSeq" id="WP_094367562.1">
    <property type="nucleotide sequence ID" value="NZ_NOJY02000011.1"/>
</dbReference>
<comment type="subcellular location">
    <subcellularLocation>
        <location evidence="1 13">Cell membrane</location>
        <topology evidence="1 13">Multi-pass membrane protein</topology>
    </subcellularLocation>
</comment>
<reference evidence="15 16" key="1">
    <citation type="journal article" date="2017" name="Genome Announc.">
        <title>Draft Genome Sequence of Romboutsia weinsteinii sp. nov. Strain CCRI-19649(T) Isolated from Surface Water.</title>
        <authorList>
            <person name="Maheux A.F."/>
            <person name="Boudreau D.K."/>
            <person name="Berube E."/>
            <person name="Boissinot M."/>
            <person name="Cantin P."/>
            <person name="Raymond F."/>
            <person name="Corbeil J."/>
            <person name="Omar R.F."/>
            <person name="Bergeron M.G."/>
        </authorList>
    </citation>
    <scope>NUCLEOTIDE SEQUENCE [LARGE SCALE GENOMIC DNA]</scope>
    <source>
        <strain evidence="15 16">CCRI-19649</strain>
    </source>
</reference>
<keyword evidence="9 13" id="KW-0472">Membrane</keyword>
<feature type="transmembrane region" description="Helical" evidence="13">
    <location>
        <begin position="137"/>
        <end position="164"/>
    </location>
</feature>